<protein>
    <submittedName>
        <fullName evidence="2">Uncharacterized protein</fullName>
    </submittedName>
</protein>
<dbReference type="AlphaFoldDB" id="A0A6A5KVD4"/>
<evidence type="ECO:0000256" key="1">
    <source>
        <dbReference type="SAM" id="MobiDB-lite"/>
    </source>
</evidence>
<evidence type="ECO:0000313" key="2">
    <source>
        <dbReference type="EMBL" id="KAF1838544.1"/>
    </source>
</evidence>
<reference evidence="2" key="1">
    <citation type="submission" date="2020-01" db="EMBL/GenBank/DDBJ databases">
        <authorList>
            <consortium name="DOE Joint Genome Institute"/>
            <person name="Haridas S."/>
            <person name="Albert R."/>
            <person name="Binder M."/>
            <person name="Bloem J."/>
            <person name="Labutti K."/>
            <person name="Salamov A."/>
            <person name="Andreopoulos B."/>
            <person name="Baker S.E."/>
            <person name="Barry K."/>
            <person name="Bills G."/>
            <person name="Bluhm B.H."/>
            <person name="Cannon C."/>
            <person name="Castanera R."/>
            <person name="Culley D.E."/>
            <person name="Daum C."/>
            <person name="Ezra D."/>
            <person name="Gonzalez J.B."/>
            <person name="Henrissat B."/>
            <person name="Kuo A."/>
            <person name="Liang C."/>
            <person name="Lipzen A."/>
            <person name="Lutzoni F."/>
            <person name="Magnuson J."/>
            <person name="Mondo S."/>
            <person name="Nolan M."/>
            <person name="Ohm R."/>
            <person name="Pangilinan J."/>
            <person name="Park H.-J."/>
            <person name="Ramirez L."/>
            <person name="Alfaro M."/>
            <person name="Sun H."/>
            <person name="Tritt A."/>
            <person name="Yoshinaga Y."/>
            <person name="Zwiers L.-H."/>
            <person name="Turgeon B.G."/>
            <person name="Goodwin S.B."/>
            <person name="Spatafora J.W."/>
            <person name="Crous P.W."/>
            <person name="Grigoriev I.V."/>
        </authorList>
    </citation>
    <scope>NUCLEOTIDE SEQUENCE</scope>
    <source>
        <strain evidence="2">P77</strain>
    </source>
</reference>
<sequence length="174" mass="19588">MWIIVTSRFKRNVGKPTSYGSSEKRQRQTAKTKGVSFLQQQSHVTLQAKDRHQGKPWILSRVKALSRDPTQPHFPSPSANGSKLDDPSPVPASESPLTESHYPHTLAARQIATLRAYQPSSFHTPIVKVQFRYVRPLVKLYLPTSWQTCPKGGNSRKYARTARKDNGQGVINAR</sequence>
<feature type="region of interest" description="Disordered" evidence="1">
    <location>
        <begin position="13"/>
        <end position="53"/>
    </location>
</feature>
<accession>A0A6A5KVD4</accession>
<dbReference type="EMBL" id="ML975251">
    <property type="protein sequence ID" value="KAF1838544.1"/>
    <property type="molecule type" value="Genomic_DNA"/>
</dbReference>
<keyword evidence="3" id="KW-1185">Reference proteome</keyword>
<name>A0A6A5KVD4_9PLEO</name>
<feature type="region of interest" description="Disordered" evidence="1">
    <location>
        <begin position="151"/>
        <end position="174"/>
    </location>
</feature>
<dbReference type="Proteomes" id="UP000800040">
    <property type="component" value="Unassembled WGS sequence"/>
</dbReference>
<feature type="region of interest" description="Disordered" evidence="1">
    <location>
        <begin position="66"/>
        <end position="102"/>
    </location>
</feature>
<evidence type="ECO:0000313" key="3">
    <source>
        <dbReference type="Proteomes" id="UP000800040"/>
    </source>
</evidence>
<proteinExistence type="predicted"/>
<organism evidence="2 3">
    <name type="scientific">Decorospora gaudefroyi</name>
    <dbReference type="NCBI Taxonomy" id="184978"/>
    <lineage>
        <taxon>Eukaryota</taxon>
        <taxon>Fungi</taxon>
        <taxon>Dikarya</taxon>
        <taxon>Ascomycota</taxon>
        <taxon>Pezizomycotina</taxon>
        <taxon>Dothideomycetes</taxon>
        <taxon>Pleosporomycetidae</taxon>
        <taxon>Pleosporales</taxon>
        <taxon>Pleosporineae</taxon>
        <taxon>Pleosporaceae</taxon>
        <taxon>Decorospora</taxon>
    </lineage>
</organism>
<gene>
    <name evidence="2" type="ORF">BDW02DRAFT_564906</name>
</gene>